<reference evidence="13" key="2">
    <citation type="submission" date="2025-08" db="UniProtKB">
        <authorList>
            <consortium name="Ensembl"/>
        </authorList>
    </citation>
    <scope>IDENTIFICATION</scope>
</reference>
<proteinExistence type="inferred from homology"/>
<keyword evidence="5" id="KW-0496">Mitochondrion</keyword>
<keyword evidence="4" id="KW-0689">Ribosomal protein</keyword>
<dbReference type="KEGG" id="csem:103394552"/>
<evidence type="ECO:0000256" key="2">
    <source>
        <dbReference type="ARBA" id="ARBA00010605"/>
    </source>
</evidence>
<dbReference type="GeneID" id="103394552"/>
<name>A0A3P8VCA6_CYNSE</name>
<comment type="subcellular location">
    <subcellularLocation>
        <location evidence="1">Mitochondrion</location>
    </subcellularLocation>
</comment>
<comment type="similarity">
    <text evidence="2">Belongs to the bacterial ribosomal protein bL9 family.</text>
</comment>
<dbReference type="InterPro" id="IPR000244">
    <property type="entry name" value="Ribosomal_bL9"/>
</dbReference>
<evidence type="ECO:0000256" key="9">
    <source>
        <dbReference type="SAM" id="MobiDB-lite"/>
    </source>
</evidence>
<dbReference type="InParanoid" id="A0A3P8VCA6"/>
<dbReference type="InterPro" id="IPR009027">
    <property type="entry name" value="Ribosomal_bL9/RNase_H1_N"/>
</dbReference>
<evidence type="ECO:0000256" key="5">
    <source>
        <dbReference type="ARBA" id="ARBA00023128"/>
    </source>
</evidence>
<reference evidence="13 14" key="1">
    <citation type="journal article" date="2014" name="Nat. Genet.">
        <title>Whole-genome sequence of a flatfish provides insights into ZW sex chromosome evolution and adaptation to a benthic lifestyle.</title>
        <authorList>
            <person name="Chen S."/>
            <person name="Zhang G."/>
            <person name="Shao C."/>
            <person name="Huang Q."/>
            <person name="Liu G."/>
            <person name="Zhang P."/>
            <person name="Song W."/>
            <person name="An N."/>
            <person name="Chalopin D."/>
            <person name="Volff J.N."/>
            <person name="Hong Y."/>
            <person name="Li Q."/>
            <person name="Sha Z."/>
            <person name="Zhou H."/>
            <person name="Xie M."/>
            <person name="Yu Q."/>
            <person name="Liu Y."/>
            <person name="Xiang H."/>
            <person name="Wang N."/>
            <person name="Wu K."/>
            <person name="Yang C."/>
            <person name="Zhou Q."/>
            <person name="Liao X."/>
            <person name="Yang L."/>
            <person name="Hu Q."/>
            <person name="Zhang J."/>
            <person name="Meng L."/>
            <person name="Jin L."/>
            <person name="Tian Y."/>
            <person name="Lian J."/>
            <person name="Yang J."/>
            <person name="Miao G."/>
            <person name="Liu S."/>
            <person name="Liang Z."/>
            <person name="Yan F."/>
            <person name="Li Y."/>
            <person name="Sun B."/>
            <person name="Zhang H."/>
            <person name="Zhang J."/>
            <person name="Zhu Y."/>
            <person name="Du M."/>
            <person name="Zhao Y."/>
            <person name="Schartl M."/>
            <person name="Tang Q."/>
            <person name="Wang J."/>
        </authorList>
    </citation>
    <scope>NUCLEOTIDE SEQUENCE</scope>
</reference>
<accession>A0A3P8VCA6</accession>
<dbReference type="Pfam" id="PF25131">
    <property type="entry name" value="bL9m_N"/>
    <property type="match status" value="1"/>
</dbReference>
<dbReference type="RefSeq" id="XP_008330141.1">
    <property type="nucleotide sequence ID" value="XM_008331919.3"/>
</dbReference>
<evidence type="ECO:0000256" key="1">
    <source>
        <dbReference type="ARBA" id="ARBA00004173"/>
    </source>
</evidence>
<feature type="region of interest" description="Disordered" evidence="9">
    <location>
        <begin position="224"/>
        <end position="307"/>
    </location>
</feature>
<dbReference type="FunFam" id="3.40.5.10:FF:000005">
    <property type="entry name" value="39S ribosomal protein L9, mitochondrial"/>
    <property type="match status" value="1"/>
</dbReference>
<evidence type="ECO:0000259" key="11">
    <source>
        <dbReference type="Pfam" id="PF22078"/>
    </source>
</evidence>
<dbReference type="GeneTree" id="ENSGT00390000008281"/>
<feature type="compositionally biased region" description="Low complexity" evidence="9">
    <location>
        <begin position="260"/>
        <end position="269"/>
    </location>
</feature>
<dbReference type="InterPro" id="IPR056864">
    <property type="entry name" value="MRP-L9_N"/>
</dbReference>
<dbReference type="InterPro" id="IPR036935">
    <property type="entry name" value="Ribosomal_bL9_N_sf"/>
</dbReference>
<dbReference type="STRING" id="244447.ENSCSEP00000010876"/>
<dbReference type="OMA" id="KWDIVSV"/>
<evidence type="ECO:0000313" key="14">
    <source>
        <dbReference type="Proteomes" id="UP000265120"/>
    </source>
</evidence>
<keyword evidence="14" id="KW-1185">Reference proteome</keyword>
<evidence type="ECO:0000256" key="8">
    <source>
        <dbReference type="ARBA" id="ARBA00035381"/>
    </source>
</evidence>
<dbReference type="OrthoDB" id="5555409at2759"/>
<feature type="domain" description="Large ribosomal subunit protein bL9m C-terminal" evidence="11">
    <location>
        <begin position="134"/>
        <end position="219"/>
    </location>
</feature>
<evidence type="ECO:0000313" key="13">
    <source>
        <dbReference type="Ensembl" id="ENSCSEP00000010876.1"/>
    </source>
</evidence>
<dbReference type="InterPro" id="IPR020070">
    <property type="entry name" value="Ribosomal_bL9_N"/>
</dbReference>
<feature type="compositionally biased region" description="Polar residues" evidence="9">
    <location>
        <begin position="290"/>
        <end position="307"/>
    </location>
</feature>
<dbReference type="CTD" id="65005"/>
<sequence>MWSSGRLVLQELLCQTAAVSGRSFSRTPAQNTVVVERMWKVNLAKKDREPRLHPRRHRIYKVVEKIQQAPENKMELMLTQTVPKIGGRGDTVVVKKSLGRNKLLPKGLAVYPSPENKEMFAEELRRLREGRPEDRIQTRTGQLTVELLKRSMLNIMKMPTEDFQLTKEVVCRQFQKKLQIVVPLHALSLPFEPIKELGDYWCDVTVNGIDTVRVPMTVLPYEDQSASNQKKLKRQRQEQEEANISETVVDDHDTDATGLKAATDAATETETGKDTESEVSASAEKVAPVAQTTQDHTATPGNGQKKH</sequence>
<evidence type="ECO:0000256" key="6">
    <source>
        <dbReference type="ARBA" id="ARBA00023274"/>
    </source>
</evidence>
<dbReference type="Ensembl" id="ENSCSET00000011005.1">
    <property type="protein sequence ID" value="ENSCSEP00000010876.1"/>
    <property type="gene ID" value="ENSCSEG00000006967.1"/>
</dbReference>
<keyword evidence="6" id="KW-0687">Ribonucleoprotein</keyword>
<feature type="domain" description="Large ribosomal subunit protein bL9m N-terminal" evidence="12">
    <location>
        <begin position="33"/>
        <end position="64"/>
    </location>
</feature>
<dbReference type="GO" id="GO:0005739">
    <property type="term" value="C:mitochondrion"/>
    <property type="evidence" value="ECO:0007669"/>
    <property type="project" value="UniProtKB-SubCell"/>
</dbReference>
<evidence type="ECO:0000256" key="3">
    <source>
        <dbReference type="ARBA" id="ARBA00022946"/>
    </source>
</evidence>
<keyword evidence="3" id="KW-0809">Transit peptide</keyword>
<dbReference type="GO" id="GO:1990904">
    <property type="term" value="C:ribonucleoprotein complex"/>
    <property type="evidence" value="ECO:0007669"/>
    <property type="project" value="UniProtKB-KW"/>
</dbReference>
<feature type="domain" description="Ribosomal protein L9" evidence="10">
    <location>
        <begin position="74"/>
        <end position="120"/>
    </location>
</feature>
<organism evidence="13 14">
    <name type="scientific">Cynoglossus semilaevis</name>
    <name type="common">Tongue sole</name>
    <dbReference type="NCBI Taxonomy" id="244447"/>
    <lineage>
        <taxon>Eukaryota</taxon>
        <taxon>Metazoa</taxon>
        <taxon>Chordata</taxon>
        <taxon>Craniata</taxon>
        <taxon>Vertebrata</taxon>
        <taxon>Euteleostomi</taxon>
        <taxon>Actinopterygii</taxon>
        <taxon>Neopterygii</taxon>
        <taxon>Teleostei</taxon>
        <taxon>Neoteleostei</taxon>
        <taxon>Acanthomorphata</taxon>
        <taxon>Carangaria</taxon>
        <taxon>Pleuronectiformes</taxon>
        <taxon>Pleuronectoidei</taxon>
        <taxon>Cynoglossidae</taxon>
        <taxon>Cynoglossinae</taxon>
        <taxon>Cynoglossus</taxon>
    </lineage>
</organism>
<dbReference type="GO" id="GO:0006412">
    <property type="term" value="P:translation"/>
    <property type="evidence" value="ECO:0007669"/>
    <property type="project" value="InterPro"/>
</dbReference>
<evidence type="ECO:0000256" key="7">
    <source>
        <dbReference type="ARBA" id="ARBA00035194"/>
    </source>
</evidence>
<dbReference type="Proteomes" id="UP000265120">
    <property type="component" value="Chromosome 18"/>
</dbReference>
<dbReference type="GO" id="GO:0003735">
    <property type="term" value="F:structural constituent of ribosome"/>
    <property type="evidence" value="ECO:0007669"/>
    <property type="project" value="InterPro"/>
</dbReference>
<protein>
    <recommendedName>
        <fullName evidence="7">Large ribosomal subunit protein bL9m</fullName>
    </recommendedName>
    <alternativeName>
        <fullName evidence="8">39S ribosomal protein L9, mitochondrial</fullName>
    </alternativeName>
</protein>
<evidence type="ECO:0000259" key="10">
    <source>
        <dbReference type="Pfam" id="PF01281"/>
    </source>
</evidence>
<dbReference type="GO" id="GO:0005840">
    <property type="term" value="C:ribosome"/>
    <property type="evidence" value="ECO:0007669"/>
    <property type="project" value="UniProtKB-KW"/>
</dbReference>
<dbReference type="Pfam" id="PF01281">
    <property type="entry name" value="Ribosomal_L9_N"/>
    <property type="match status" value="1"/>
</dbReference>
<dbReference type="Pfam" id="PF22078">
    <property type="entry name" value="Ribosomal_bL9m_C"/>
    <property type="match status" value="1"/>
</dbReference>
<dbReference type="AlphaFoldDB" id="A0A3P8VCA6"/>
<evidence type="ECO:0000256" key="4">
    <source>
        <dbReference type="ARBA" id="ARBA00022980"/>
    </source>
</evidence>
<reference evidence="13" key="3">
    <citation type="submission" date="2025-09" db="UniProtKB">
        <authorList>
            <consortium name="Ensembl"/>
        </authorList>
    </citation>
    <scope>IDENTIFICATION</scope>
</reference>
<dbReference type="InterPro" id="IPR054302">
    <property type="entry name" value="Ribosomal_bL9m_C"/>
</dbReference>
<dbReference type="PANTHER" id="PTHR21368">
    <property type="entry name" value="50S RIBOSOMAL PROTEIN L9"/>
    <property type="match status" value="1"/>
</dbReference>
<dbReference type="Gene3D" id="3.40.5.10">
    <property type="entry name" value="Ribosomal protein L9, N-terminal domain"/>
    <property type="match status" value="1"/>
</dbReference>
<dbReference type="SUPFAM" id="SSF55658">
    <property type="entry name" value="L9 N-domain-like"/>
    <property type="match status" value="1"/>
</dbReference>
<evidence type="ECO:0000259" key="12">
    <source>
        <dbReference type="Pfam" id="PF25131"/>
    </source>
</evidence>